<sequence length="369" mass="40836">MTTPTDLNFRMPAEWTRHACTFMEWPVNQSIWPEHIELARRAYAAAAKAIAVFEPVFMLARPEELDRAAQYCGPTVRPLAIPHDDSWMRDNGPTFVVDDRNRLAGINWRFNAWGGKTGAWDDDDRVAPTLLQRLGIPCFNAPMVLEGGSIHVDGEGTLLVTAECLLNRNRNPHLTKAEIAALLGKYLNIQKVIWLKRGLAGDETDGHVDNVACFARPGAVLIQSCDDPADPNFAIYRENRRILAAETDARGRNLTVIPIGQPPPTYSQSKRLPMSYINFYLVNGGLIFPVFGGPCRESDEQARLTLEQAFPGRKVVGVDGMTIIKGGGNIHCITQQMPVSADHPVMEEGFWDARGTSGRGADELQLVYG</sequence>
<dbReference type="EC" id="3.5.3.12" evidence="2"/>
<reference evidence="3 4" key="1">
    <citation type="submission" date="2019-03" db="EMBL/GenBank/DDBJ databases">
        <title>Genomic Encyclopedia of Type Strains, Phase IV (KMG-IV): sequencing the most valuable type-strain genomes for metagenomic binning, comparative biology and taxonomic classification.</title>
        <authorList>
            <person name="Goeker M."/>
        </authorList>
    </citation>
    <scope>NUCLEOTIDE SEQUENCE [LARGE SCALE GENOMIC DNA]</scope>
    <source>
        <strain evidence="3 4">LX-B</strain>
    </source>
</reference>
<dbReference type="GO" id="GO:0004668">
    <property type="term" value="F:protein-arginine deiminase activity"/>
    <property type="evidence" value="ECO:0007669"/>
    <property type="project" value="InterPro"/>
</dbReference>
<dbReference type="AlphaFoldDB" id="A0A4R1RU21"/>
<dbReference type="InterPro" id="IPR007466">
    <property type="entry name" value="Peptidyl-Arg-deiminase_porph"/>
</dbReference>
<keyword evidence="4" id="KW-1185">Reference proteome</keyword>
<dbReference type="HAMAP" id="MF_01841">
    <property type="entry name" value="Agmatine_deimin"/>
    <property type="match status" value="1"/>
</dbReference>
<dbReference type="GO" id="GO:0047632">
    <property type="term" value="F:agmatine deiminase activity"/>
    <property type="evidence" value="ECO:0007669"/>
    <property type="project" value="UniProtKB-UniRule"/>
</dbReference>
<dbReference type="PANTHER" id="PTHR31377">
    <property type="entry name" value="AGMATINE DEIMINASE-RELATED"/>
    <property type="match status" value="1"/>
</dbReference>
<comment type="catalytic activity">
    <reaction evidence="2">
        <text>agmatine + H2O = N-carbamoylputrescine + NH4(+)</text>
        <dbReference type="Rhea" id="RHEA:18037"/>
        <dbReference type="ChEBI" id="CHEBI:15377"/>
        <dbReference type="ChEBI" id="CHEBI:28938"/>
        <dbReference type="ChEBI" id="CHEBI:58145"/>
        <dbReference type="ChEBI" id="CHEBI:58318"/>
        <dbReference type="EC" id="3.5.3.12"/>
    </reaction>
</comment>
<dbReference type="RefSeq" id="WP_132014142.1">
    <property type="nucleotide sequence ID" value="NZ_SLUN01000010.1"/>
</dbReference>
<comment type="caution">
    <text evidence="3">The sequence shown here is derived from an EMBL/GenBank/DDBJ whole genome shotgun (WGS) entry which is preliminary data.</text>
</comment>
<dbReference type="EMBL" id="SLUN01000010">
    <property type="protein sequence ID" value="TCL70053.1"/>
    <property type="molecule type" value="Genomic_DNA"/>
</dbReference>
<dbReference type="Pfam" id="PF04371">
    <property type="entry name" value="PAD_porph"/>
    <property type="match status" value="1"/>
</dbReference>
<keyword evidence="1 2" id="KW-0378">Hydrolase</keyword>
<dbReference type="OrthoDB" id="9808013at2"/>
<organism evidence="3 4">
    <name type="scientific">Hydrogenispora ethanolica</name>
    <dbReference type="NCBI Taxonomy" id="1082276"/>
    <lineage>
        <taxon>Bacteria</taxon>
        <taxon>Bacillati</taxon>
        <taxon>Bacillota</taxon>
        <taxon>Hydrogenispora</taxon>
    </lineage>
</organism>
<dbReference type="GO" id="GO:0009446">
    <property type="term" value="P:putrescine biosynthetic process"/>
    <property type="evidence" value="ECO:0007669"/>
    <property type="project" value="InterPro"/>
</dbReference>
<feature type="active site" description="Amidino-cysteine intermediate" evidence="2">
    <location>
        <position position="332"/>
    </location>
</feature>
<evidence type="ECO:0000256" key="2">
    <source>
        <dbReference type="HAMAP-Rule" id="MF_01841"/>
    </source>
</evidence>
<dbReference type="Gene3D" id="3.75.10.10">
    <property type="entry name" value="L-arginine/glycine Amidinotransferase, Chain A"/>
    <property type="match status" value="1"/>
</dbReference>
<dbReference type="PANTHER" id="PTHR31377:SF0">
    <property type="entry name" value="AGMATINE DEIMINASE-RELATED"/>
    <property type="match status" value="1"/>
</dbReference>
<evidence type="ECO:0000313" key="3">
    <source>
        <dbReference type="EMBL" id="TCL70053.1"/>
    </source>
</evidence>
<dbReference type="InterPro" id="IPR017754">
    <property type="entry name" value="Agmatine_deiminase"/>
</dbReference>
<dbReference type="Proteomes" id="UP000295008">
    <property type="component" value="Unassembled WGS sequence"/>
</dbReference>
<evidence type="ECO:0000256" key="1">
    <source>
        <dbReference type="ARBA" id="ARBA00022801"/>
    </source>
</evidence>
<gene>
    <name evidence="2" type="primary">aguA</name>
    <name evidence="3" type="ORF">EDC14_101042</name>
</gene>
<accession>A0A4R1RU21</accession>
<comment type="similarity">
    <text evidence="2">Belongs to the agmatine deiminase family.</text>
</comment>
<evidence type="ECO:0000313" key="4">
    <source>
        <dbReference type="Proteomes" id="UP000295008"/>
    </source>
</evidence>
<protein>
    <recommendedName>
        <fullName evidence="2">Putative agmatine deiminase</fullName>
        <ecNumber evidence="2">3.5.3.12</ecNumber>
    </recommendedName>
    <alternativeName>
        <fullName evidence="2">Agmatine iminohydrolase</fullName>
    </alternativeName>
</protein>
<dbReference type="SUPFAM" id="SSF55909">
    <property type="entry name" value="Pentein"/>
    <property type="match status" value="1"/>
</dbReference>
<proteinExistence type="inferred from homology"/>
<name>A0A4R1RU21_HYDET</name>